<keyword evidence="3" id="KW-1185">Reference proteome</keyword>
<evidence type="ECO:0000313" key="3">
    <source>
        <dbReference type="Proteomes" id="UP001066276"/>
    </source>
</evidence>
<name>A0AAV7UYW5_PLEWA</name>
<evidence type="ECO:0000256" key="1">
    <source>
        <dbReference type="SAM" id="MobiDB-lite"/>
    </source>
</evidence>
<gene>
    <name evidence="2" type="ORF">NDU88_003052</name>
</gene>
<feature type="compositionally biased region" description="Gly residues" evidence="1">
    <location>
        <begin position="1"/>
        <end position="10"/>
    </location>
</feature>
<comment type="caution">
    <text evidence="2">The sequence shown here is derived from an EMBL/GenBank/DDBJ whole genome shotgun (WGS) entry which is preliminary data.</text>
</comment>
<organism evidence="2 3">
    <name type="scientific">Pleurodeles waltl</name>
    <name type="common">Iberian ribbed newt</name>
    <dbReference type="NCBI Taxonomy" id="8319"/>
    <lineage>
        <taxon>Eukaryota</taxon>
        <taxon>Metazoa</taxon>
        <taxon>Chordata</taxon>
        <taxon>Craniata</taxon>
        <taxon>Vertebrata</taxon>
        <taxon>Euteleostomi</taxon>
        <taxon>Amphibia</taxon>
        <taxon>Batrachia</taxon>
        <taxon>Caudata</taxon>
        <taxon>Salamandroidea</taxon>
        <taxon>Salamandridae</taxon>
        <taxon>Pleurodelinae</taxon>
        <taxon>Pleurodeles</taxon>
    </lineage>
</organism>
<proteinExistence type="predicted"/>
<protein>
    <submittedName>
        <fullName evidence="2">Uncharacterized protein</fullName>
    </submittedName>
</protein>
<accession>A0AAV7UYW5</accession>
<reference evidence="2" key="1">
    <citation type="journal article" date="2022" name="bioRxiv">
        <title>Sequencing and chromosome-scale assembly of the giantPleurodeles waltlgenome.</title>
        <authorList>
            <person name="Brown T."/>
            <person name="Elewa A."/>
            <person name="Iarovenko S."/>
            <person name="Subramanian E."/>
            <person name="Araus A.J."/>
            <person name="Petzold A."/>
            <person name="Susuki M."/>
            <person name="Suzuki K.-i.T."/>
            <person name="Hayashi T."/>
            <person name="Toyoda A."/>
            <person name="Oliveira C."/>
            <person name="Osipova E."/>
            <person name="Leigh N.D."/>
            <person name="Simon A."/>
            <person name="Yun M.H."/>
        </authorList>
    </citation>
    <scope>NUCLEOTIDE SEQUENCE</scope>
    <source>
        <strain evidence="2">20211129_DDA</strain>
        <tissue evidence="2">Liver</tissue>
    </source>
</reference>
<dbReference type="EMBL" id="JANPWB010000004">
    <property type="protein sequence ID" value="KAJ1193756.1"/>
    <property type="molecule type" value="Genomic_DNA"/>
</dbReference>
<dbReference type="AlphaFoldDB" id="A0AAV7UYW5"/>
<evidence type="ECO:0000313" key="2">
    <source>
        <dbReference type="EMBL" id="KAJ1193756.1"/>
    </source>
</evidence>
<feature type="region of interest" description="Disordered" evidence="1">
    <location>
        <begin position="1"/>
        <end position="43"/>
    </location>
</feature>
<dbReference type="Proteomes" id="UP001066276">
    <property type="component" value="Chromosome 2_2"/>
</dbReference>
<sequence>MAGQCRGQGGTERKFRPRSGKSVVITEDQKGGGRQIKKNTTREPEYKPLARWQAERKTRTTTEAFLTTAMGRPAARTSETVPGWQDSAEETAVMSVAGSFQQAEREDPTL</sequence>